<dbReference type="InterPro" id="IPR032675">
    <property type="entry name" value="LRR_dom_sf"/>
</dbReference>
<dbReference type="EMBL" id="JACAZI010000010">
    <property type="protein sequence ID" value="KAF7349834.1"/>
    <property type="molecule type" value="Genomic_DNA"/>
</dbReference>
<organism evidence="1 2">
    <name type="scientific">Mycena venus</name>
    <dbReference type="NCBI Taxonomy" id="2733690"/>
    <lineage>
        <taxon>Eukaryota</taxon>
        <taxon>Fungi</taxon>
        <taxon>Dikarya</taxon>
        <taxon>Basidiomycota</taxon>
        <taxon>Agaricomycotina</taxon>
        <taxon>Agaricomycetes</taxon>
        <taxon>Agaricomycetidae</taxon>
        <taxon>Agaricales</taxon>
        <taxon>Marasmiineae</taxon>
        <taxon>Mycenaceae</taxon>
        <taxon>Mycena</taxon>
    </lineage>
</organism>
<proteinExistence type="predicted"/>
<name>A0A8H6Y0R1_9AGAR</name>
<evidence type="ECO:0000313" key="2">
    <source>
        <dbReference type="Proteomes" id="UP000620124"/>
    </source>
</evidence>
<dbReference type="AlphaFoldDB" id="A0A8H6Y0R1"/>
<gene>
    <name evidence="1" type="ORF">MVEN_01283900</name>
</gene>
<reference evidence="1" key="1">
    <citation type="submission" date="2020-05" db="EMBL/GenBank/DDBJ databases">
        <title>Mycena genomes resolve the evolution of fungal bioluminescence.</title>
        <authorList>
            <person name="Tsai I.J."/>
        </authorList>
    </citation>
    <scope>NUCLEOTIDE SEQUENCE</scope>
    <source>
        <strain evidence="1">CCC161011</strain>
    </source>
</reference>
<dbReference type="OrthoDB" id="2891411at2759"/>
<sequence length="327" mass="37375">MTNDRRSARKRSTPTPSLTDLPTELLLQIISYDTSLNFLTALERRESEDSDRRWARRQVLRALSQSCSTLRAVFLPALWERVDISKPNFRQRDLTGEVASRIFAYIKFVQVSMQVWSMKEMKPILHLVKFLRSLPKLADLRIRSVNWEVDKLLVSAFADVSLPTVASLAVADALHPIFHAFPNVTTLACPLILAGSDALRSAIAHFRRLSTLVGLRMYKVWPHFKFDTDSISECARHFPRLRALSITTPLPREPQLQTGLGFLRAFTQLAELTFFHRSLDRHTLPLDVLVAQGTEILKASRSPDAKVFRIWNGISTEGWSLFYEKQC</sequence>
<dbReference type="Gene3D" id="3.80.10.10">
    <property type="entry name" value="Ribonuclease Inhibitor"/>
    <property type="match status" value="1"/>
</dbReference>
<dbReference type="Proteomes" id="UP000620124">
    <property type="component" value="Unassembled WGS sequence"/>
</dbReference>
<accession>A0A8H6Y0R1</accession>
<keyword evidence="2" id="KW-1185">Reference proteome</keyword>
<comment type="caution">
    <text evidence="1">The sequence shown here is derived from an EMBL/GenBank/DDBJ whole genome shotgun (WGS) entry which is preliminary data.</text>
</comment>
<protein>
    <recommendedName>
        <fullName evidence="3">F-box domain-containing protein</fullName>
    </recommendedName>
</protein>
<evidence type="ECO:0008006" key="3">
    <source>
        <dbReference type="Google" id="ProtNLM"/>
    </source>
</evidence>
<evidence type="ECO:0000313" key="1">
    <source>
        <dbReference type="EMBL" id="KAF7349834.1"/>
    </source>
</evidence>